<keyword evidence="1" id="KW-0378">Hydrolase</keyword>
<feature type="domain" description="CN hydrolase" evidence="2">
    <location>
        <begin position="10"/>
        <end position="143"/>
    </location>
</feature>
<dbReference type="InterPro" id="IPR036526">
    <property type="entry name" value="C-N_Hydrolase_sf"/>
</dbReference>
<dbReference type="Gene3D" id="3.60.110.10">
    <property type="entry name" value="Carbon-nitrogen hydrolase"/>
    <property type="match status" value="1"/>
</dbReference>
<keyword evidence="4" id="KW-1185">Reference proteome</keyword>
<dbReference type="PANTHER" id="PTHR43674">
    <property type="entry name" value="NITRILASE C965.09-RELATED"/>
    <property type="match status" value="1"/>
</dbReference>
<dbReference type="InterPro" id="IPR050345">
    <property type="entry name" value="Aliph_Amidase/BUP"/>
</dbReference>
<evidence type="ECO:0000259" key="2">
    <source>
        <dbReference type="PROSITE" id="PS50263"/>
    </source>
</evidence>
<dbReference type="PROSITE" id="PS50263">
    <property type="entry name" value="CN_HYDROLASE"/>
    <property type="match status" value="1"/>
</dbReference>
<evidence type="ECO:0000313" key="4">
    <source>
        <dbReference type="Proteomes" id="UP001530377"/>
    </source>
</evidence>
<name>A0ABD3RWS2_9STRA</name>
<dbReference type="SUPFAM" id="SSF56317">
    <property type="entry name" value="Carbon-nitrogen hydrolase"/>
    <property type="match status" value="1"/>
</dbReference>
<dbReference type="Proteomes" id="UP001530377">
    <property type="component" value="Unassembled WGS sequence"/>
</dbReference>
<dbReference type="GO" id="GO:0016811">
    <property type="term" value="F:hydrolase activity, acting on carbon-nitrogen (but not peptide) bonds, in linear amides"/>
    <property type="evidence" value="ECO:0007669"/>
    <property type="project" value="UniProtKB-ARBA"/>
</dbReference>
<dbReference type="AlphaFoldDB" id="A0ABD3RWS2"/>
<dbReference type="InterPro" id="IPR003010">
    <property type="entry name" value="C-N_Hydrolase"/>
</dbReference>
<protein>
    <recommendedName>
        <fullName evidence="2">CN hydrolase domain-containing protein</fullName>
    </recommendedName>
</protein>
<organism evidence="3 4">
    <name type="scientific">Cyclostephanos tholiformis</name>
    <dbReference type="NCBI Taxonomy" id="382380"/>
    <lineage>
        <taxon>Eukaryota</taxon>
        <taxon>Sar</taxon>
        <taxon>Stramenopiles</taxon>
        <taxon>Ochrophyta</taxon>
        <taxon>Bacillariophyta</taxon>
        <taxon>Coscinodiscophyceae</taxon>
        <taxon>Thalassiosirophycidae</taxon>
        <taxon>Stephanodiscales</taxon>
        <taxon>Stephanodiscaceae</taxon>
        <taxon>Cyclostephanos</taxon>
    </lineage>
</organism>
<evidence type="ECO:0000256" key="1">
    <source>
        <dbReference type="ARBA" id="ARBA00022801"/>
    </source>
</evidence>
<dbReference type="PANTHER" id="PTHR43674:SF2">
    <property type="entry name" value="BETA-UREIDOPROPIONASE"/>
    <property type="match status" value="1"/>
</dbReference>
<accession>A0ABD3RWS2</accession>
<reference evidence="3 4" key="1">
    <citation type="submission" date="2024-10" db="EMBL/GenBank/DDBJ databases">
        <title>Updated reference genomes for cyclostephanoid diatoms.</title>
        <authorList>
            <person name="Roberts W.R."/>
            <person name="Alverson A.J."/>
        </authorList>
    </citation>
    <scope>NUCLEOTIDE SEQUENCE [LARGE SCALE GENOMIC DNA]</scope>
    <source>
        <strain evidence="3 4">AJA228-03</strain>
    </source>
</reference>
<evidence type="ECO:0000313" key="3">
    <source>
        <dbReference type="EMBL" id="KAL3816677.1"/>
    </source>
</evidence>
<comment type="caution">
    <text evidence="3">The sequence shown here is derived from an EMBL/GenBank/DDBJ whole genome shotgun (WGS) entry which is preliminary data.</text>
</comment>
<dbReference type="Pfam" id="PF00795">
    <property type="entry name" value="CN_hydrolase"/>
    <property type="match status" value="1"/>
</dbReference>
<sequence length="143" mass="15617">MPNVSSPRHVTVAATQFPVTNSPVKNRLLAESLIRLASTEGGANIILPPELFDDAYFCQYQDVDNFSLARPGPSSTLSPLGCDNPLLSRFRDLSEELGVVLPISFFEKAGMAHYNSVAVFDCGRYLGIYRKSHVPGESISRAI</sequence>
<dbReference type="EMBL" id="JALLPB020000137">
    <property type="protein sequence ID" value="KAL3816677.1"/>
    <property type="molecule type" value="Genomic_DNA"/>
</dbReference>
<proteinExistence type="predicted"/>
<gene>
    <name evidence="3" type="ORF">ACHAXA_003867</name>
</gene>